<proteinExistence type="predicted"/>
<evidence type="ECO:0000313" key="2">
    <source>
        <dbReference type="Proteomes" id="UP001054945"/>
    </source>
</evidence>
<organism evidence="1 2">
    <name type="scientific">Caerostris extrusa</name>
    <name type="common">Bark spider</name>
    <name type="synonym">Caerostris bankana</name>
    <dbReference type="NCBI Taxonomy" id="172846"/>
    <lineage>
        <taxon>Eukaryota</taxon>
        <taxon>Metazoa</taxon>
        <taxon>Ecdysozoa</taxon>
        <taxon>Arthropoda</taxon>
        <taxon>Chelicerata</taxon>
        <taxon>Arachnida</taxon>
        <taxon>Araneae</taxon>
        <taxon>Araneomorphae</taxon>
        <taxon>Entelegynae</taxon>
        <taxon>Araneoidea</taxon>
        <taxon>Araneidae</taxon>
        <taxon>Caerostris</taxon>
    </lineage>
</organism>
<accession>A0AAV4TY27</accession>
<comment type="caution">
    <text evidence="1">The sequence shown here is derived from an EMBL/GenBank/DDBJ whole genome shotgun (WGS) entry which is preliminary data.</text>
</comment>
<dbReference type="AlphaFoldDB" id="A0AAV4TY27"/>
<protein>
    <submittedName>
        <fullName evidence="1">Uncharacterized protein</fullName>
    </submittedName>
</protein>
<sequence>MKCELCLTTGTDEGSTSPTIPHQPEVSIKQCLEYHKSAQFEGSRIYPSSLNRIKAQLPISDQALKCRSFYHLSLRDERPVNGEGLKVVSDHRSR</sequence>
<gene>
    <name evidence="1" type="ORF">CEXT_217771</name>
</gene>
<dbReference type="Proteomes" id="UP001054945">
    <property type="component" value="Unassembled WGS sequence"/>
</dbReference>
<reference evidence="1 2" key="1">
    <citation type="submission" date="2021-06" db="EMBL/GenBank/DDBJ databases">
        <title>Caerostris extrusa draft genome.</title>
        <authorList>
            <person name="Kono N."/>
            <person name="Arakawa K."/>
        </authorList>
    </citation>
    <scope>NUCLEOTIDE SEQUENCE [LARGE SCALE GENOMIC DNA]</scope>
</reference>
<name>A0AAV4TY27_CAEEX</name>
<dbReference type="EMBL" id="BPLR01011816">
    <property type="protein sequence ID" value="GIY49278.1"/>
    <property type="molecule type" value="Genomic_DNA"/>
</dbReference>
<evidence type="ECO:0000313" key="1">
    <source>
        <dbReference type="EMBL" id="GIY49278.1"/>
    </source>
</evidence>
<keyword evidence="2" id="KW-1185">Reference proteome</keyword>